<accession>A0ABX2HPB9</accession>
<dbReference type="InterPro" id="IPR050490">
    <property type="entry name" value="Bact_solute-bd_prot1"/>
</dbReference>
<keyword evidence="4" id="KW-0564">Palmitate</keyword>
<dbReference type="Proteomes" id="UP000669239">
    <property type="component" value="Unassembled WGS sequence"/>
</dbReference>
<dbReference type="PANTHER" id="PTHR43649">
    <property type="entry name" value="ARABINOSE-BINDING PROTEIN-RELATED"/>
    <property type="match status" value="1"/>
</dbReference>
<dbReference type="SUPFAM" id="SSF53850">
    <property type="entry name" value="Periplasmic binding protein-like II"/>
    <property type="match status" value="1"/>
</dbReference>
<feature type="transmembrane region" description="Helical" evidence="6">
    <location>
        <begin position="83"/>
        <end position="103"/>
    </location>
</feature>
<organism evidence="7 8">
    <name type="scientific">Enterocloster aldenensis</name>
    <dbReference type="NCBI Taxonomy" id="358742"/>
    <lineage>
        <taxon>Bacteria</taxon>
        <taxon>Bacillati</taxon>
        <taxon>Bacillota</taxon>
        <taxon>Clostridia</taxon>
        <taxon>Lachnospirales</taxon>
        <taxon>Lachnospiraceae</taxon>
        <taxon>Enterocloster</taxon>
    </lineage>
</organism>
<protein>
    <submittedName>
        <fullName evidence="7">Extracellular solute-binding protein</fullName>
    </submittedName>
</protein>
<evidence type="ECO:0000313" key="8">
    <source>
        <dbReference type="Proteomes" id="UP000669239"/>
    </source>
</evidence>
<dbReference type="InterPro" id="IPR006059">
    <property type="entry name" value="SBP"/>
</dbReference>
<evidence type="ECO:0000313" key="7">
    <source>
        <dbReference type="EMBL" id="NSJ51331.1"/>
    </source>
</evidence>
<gene>
    <name evidence="7" type="ORF">G5B36_21840</name>
</gene>
<evidence type="ECO:0000256" key="2">
    <source>
        <dbReference type="ARBA" id="ARBA00022729"/>
    </source>
</evidence>
<evidence type="ECO:0000256" key="3">
    <source>
        <dbReference type="ARBA" id="ARBA00023136"/>
    </source>
</evidence>
<name>A0ABX2HPB9_9FIRM</name>
<keyword evidence="1" id="KW-1003">Cell membrane</keyword>
<dbReference type="Gene3D" id="3.40.190.10">
    <property type="entry name" value="Periplasmic binding protein-like II"/>
    <property type="match status" value="2"/>
</dbReference>
<evidence type="ECO:0000256" key="5">
    <source>
        <dbReference type="ARBA" id="ARBA00023288"/>
    </source>
</evidence>
<dbReference type="EMBL" id="JAAITT010000039">
    <property type="protein sequence ID" value="NSJ51331.1"/>
    <property type="molecule type" value="Genomic_DNA"/>
</dbReference>
<sequence>MGEIGCKGTGRLGKAAGRRSLGFKAQGFGVQKCRVQKCRAPKYGAQEYGLLGTQVLRLSESCSDVTRCGAGFSNAMPSGVFRFFPMSVFLLLTVLFLTITLSACSVRTSPSGEDGAVHKTYTGQAARTEEASSQVRLRLVYSADDLKWKSVVEDTAEAFMKANEDIELELYCMPDNKNRPYIESLKILAAQKEFFDIVEMRETSALAAAGLLAPVPEAVSVLVENPGTYEGVCYGVPLYATTLGIIYNKDIFKGQGLLAPDTFEDFLQICETVKEAGYDPLALGAADVRHMEFWGNYLFRNYMVTEDGNVQWTAKRTRQMLADYRNLAEQGYINPAYRNVSDSQTVQLLASGQAAMVYTGPWMLTRIEDLNPQIHLGFFFLPGKDGITYAVQERRAEWGISAATARDKNKMEAAGRFLKFYYSEGIYENVLETMNGDSVTVRPVRGMDTQDQAIIKAAYSANPVRTGGVTDYAEVPDGFFTYFAQRLSDTLWGEESTSCLADELTRKWEREAP</sequence>
<reference evidence="7 8" key="1">
    <citation type="journal article" date="2020" name="Cell Host Microbe">
        <title>Functional and Genomic Variation between Human-Derived Isolates of Lachnospiraceae Reveals Inter- and Intra-Species Diversity.</title>
        <authorList>
            <person name="Sorbara M.T."/>
            <person name="Littmann E.R."/>
            <person name="Fontana E."/>
            <person name="Moody T.U."/>
            <person name="Kohout C.E."/>
            <person name="Gjonbalaj M."/>
            <person name="Eaton V."/>
            <person name="Seok R."/>
            <person name="Leiner I.M."/>
            <person name="Pamer E.G."/>
        </authorList>
    </citation>
    <scope>NUCLEOTIDE SEQUENCE [LARGE SCALE GENOMIC DNA]</scope>
    <source>
        <strain evidence="7 8">MSK.1.17</strain>
    </source>
</reference>
<dbReference type="Pfam" id="PF01547">
    <property type="entry name" value="SBP_bac_1"/>
    <property type="match status" value="1"/>
</dbReference>
<evidence type="ECO:0000256" key="4">
    <source>
        <dbReference type="ARBA" id="ARBA00023139"/>
    </source>
</evidence>
<keyword evidence="6" id="KW-1133">Transmembrane helix</keyword>
<keyword evidence="8" id="KW-1185">Reference proteome</keyword>
<proteinExistence type="predicted"/>
<dbReference type="PANTHER" id="PTHR43649:SF33">
    <property type="entry name" value="POLYGALACTURONAN_RHAMNOGALACTURONAN-BINDING PROTEIN YTCQ"/>
    <property type="match status" value="1"/>
</dbReference>
<comment type="caution">
    <text evidence="7">The sequence shown here is derived from an EMBL/GenBank/DDBJ whole genome shotgun (WGS) entry which is preliminary data.</text>
</comment>
<evidence type="ECO:0000256" key="6">
    <source>
        <dbReference type="SAM" id="Phobius"/>
    </source>
</evidence>
<keyword evidence="2" id="KW-0732">Signal</keyword>
<keyword evidence="3 6" id="KW-0472">Membrane</keyword>
<keyword evidence="5" id="KW-0449">Lipoprotein</keyword>
<evidence type="ECO:0000256" key="1">
    <source>
        <dbReference type="ARBA" id="ARBA00022475"/>
    </source>
</evidence>
<keyword evidence="6" id="KW-0812">Transmembrane</keyword>